<name>A0ACB8Q873_9AGAM</name>
<gene>
    <name evidence="1" type="ORF">K488DRAFT_90186</name>
</gene>
<proteinExistence type="predicted"/>
<evidence type="ECO:0000313" key="2">
    <source>
        <dbReference type="Proteomes" id="UP000814128"/>
    </source>
</evidence>
<dbReference type="Proteomes" id="UP000814128">
    <property type="component" value="Unassembled WGS sequence"/>
</dbReference>
<evidence type="ECO:0000313" key="1">
    <source>
        <dbReference type="EMBL" id="KAI0028009.1"/>
    </source>
</evidence>
<organism evidence="1 2">
    <name type="scientific">Vararia minispora EC-137</name>
    <dbReference type="NCBI Taxonomy" id="1314806"/>
    <lineage>
        <taxon>Eukaryota</taxon>
        <taxon>Fungi</taxon>
        <taxon>Dikarya</taxon>
        <taxon>Basidiomycota</taxon>
        <taxon>Agaricomycotina</taxon>
        <taxon>Agaricomycetes</taxon>
        <taxon>Russulales</taxon>
        <taxon>Lachnocladiaceae</taxon>
        <taxon>Vararia</taxon>
    </lineage>
</organism>
<sequence>MEPKILEINAFSKVMIANLLGVECKGESGRVIPQEACLERRIPPADLIVPEIFEPADKDEEGAMVIPPPPERRPSRLPPSRQLHIRGALGKYQGGGRVGVVFALEDVQVSGMPDGFGLPPLVVKIARRDRVASLAREAWFYDEMEHIQGAVIPRCYGWFEFVLGDGDRVPVLEHFVKDKGWTKDESEYLDVNSRSLNGQPLHPVLQKRAESRNVISVLVLEQVGGRLTPRRKLSPAECDDMIDLHRQLAELGIGVVPDVRWENLALKHPDVPSMVSPVIEREHSLRLIDFDQAFKSNWMTSYFYEVQNQLWILLEDIERGDCGPRIYPRSQMYEVDWRQSASAWDCFLAPRDASIQPSADAPPSPMPYMISSQA</sequence>
<reference evidence="1" key="2">
    <citation type="journal article" date="2022" name="New Phytol.">
        <title>Evolutionary transition to the ectomycorrhizal habit in the genomes of a hyperdiverse lineage of mushroom-forming fungi.</title>
        <authorList>
            <person name="Looney B."/>
            <person name="Miyauchi S."/>
            <person name="Morin E."/>
            <person name="Drula E."/>
            <person name="Courty P.E."/>
            <person name="Kohler A."/>
            <person name="Kuo A."/>
            <person name="LaButti K."/>
            <person name="Pangilinan J."/>
            <person name="Lipzen A."/>
            <person name="Riley R."/>
            <person name="Andreopoulos W."/>
            <person name="He G."/>
            <person name="Johnson J."/>
            <person name="Nolan M."/>
            <person name="Tritt A."/>
            <person name="Barry K.W."/>
            <person name="Grigoriev I.V."/>
            <person name="Nagy L.G."/>
            <person name="Hibbett D."/>
            <person name="Henrissat B."/>
            <person name="Matheny P.B."/>
            <person name="Labbe J."/>
            <person name="Martin F.M."/>
        </authorList>
    </citation>
    <scope>NUCLEOTIDE SEQUENCE</scope>
    <source>
        <strain evidence="1">EC-137</strain>
    </source>
</reference>
<accession>A0ACB8Q873</accession>
<protein>
    <submittedName>
        <fullName evidence="1">Uncharacterized protein</fullName>
    </submittedName>
</protein>
<keyword evidence="2" id="KW-1185">Reference proteome</keyword>
<reference evidence="1" key="1">
    <citation type="submission" date="2021-02" db="EMBL/GenBank/DDBJ databases">
        <authorList>
            <consortium name="DOE Joint Genome Institute"/>
            <person name="Ahrendt S."/>
            <person name="Looney B.P."/>
            <person name="Miyauchi S."/>
            <person name="Morin E."/>
            <person name="Drula E."/>
            <person name="Courty P.E."/>
            <person name="Chicoki N."/>
            <person name="Fauchery L."/>
            <person name="Kohler A."/>
            <person name="Kuo A."/>
            <person name="Labutti K."/>
            <person name="Pangilinan J."/>
            <person name="Lipzen A."/>
            <person name="Riley R."/>
            <person name="Andreopoulos W."/>
            <person name="He G."/>
            <person name="Johnson J."/>
            <person name="Barry K.W."/>
            <person name="Grigoriev I.V."/>
            <person name="Nagy L."/>
            <person name="Hibbett D."/>
            <person name="Henrissat B."/>
            <person name="Matheny P.B."/>
            <person name="Labbe J."/>
            <person name="Martin F."/>
        </authorList>
    </citation>
    <scope>NUCLEOTIDE SEQUENCE</scope>
    <source>
        <strain evidence="1">EC-137</strain>
    </source>
</reference>
<comment type="caution">
    <text evidence="1">The sequence shown here is derived from an EMBL/GenBank/DDBJ whole genome shotgun (WGS) entry which is preliminary data.</text>
</comment>
<dbReference type="EMBL" id="MU273804">
    <property type="protein sequence ID" value="KAI0028009.1"/>
    <property type="molecule type" value="Genomic_DNA"/>
</dbReference>